<reference evidence="8" key="1">
    <citation type="submission" date="2025-08" db="UniProtKB">
        <authorList>
            <consortium name="RefSeq"/>
        </authorList>
    </citation>
    <scope>IDENTIFICATION</scope>
    <source>
        <tissue evidence="8">Testes</tissue>
    </source>
</reference>
<keyword evidence="7" id="KW-1185">Reference proteome</keyword>
<dbReference type="SUPFAM" id="SSF103473">
    <property type="entry name" value="MFS general substrate transporter"/>
    <property type="match status" value="1"/>
</dbReference>
<dbReference type="Proteomes" id="UP000694865">
    <property type="component" value="Unplaced"/>
</dbReference>
<evidence type="ECO:0000256" key="6">
    <source>
        <dbReference type="SAM" id="Phobius"/>
    </source>
</evidence>
<dbReference type="InterPro" id="IPR011701">
    <property type="entry name" value="MFS"/>
</dbReference>
<feature type="transmembrane region" description="Helical" evidence="6">
    <location>
        <begin position="256"/>
        <end position="279"/>
    </location>
</feature>
<feature type="transmembrane region" description="Helical" evidence="6">
    <location>
        <begin position="52"/>
        <end position="74"/>
    </location>
</feature>
<feature type="transmembrane region" description="Helical" evidence="6">
    <location>
        <begin position="222"/>
        <end position="250"/>
    </location>
</feature>
<keyword evidence="4 6" id="KW-1133">Transmembrane helix</keyword>
<evidence type="ECO:0000313" key="7">
    <source>
        <dbReference type="Proteomes" id="UP000694865"/>
    </source>
</evidence>
<evidence type="ECO:0000256" key="1">
    <source>
        <dbReference type="ARBA" id="ARBA00004141"/>
    </source>
</evidence>
<dbReference type="RefSeq" id="XP_006812844.1">
    <property type="nucleotide sequence ID" value="XM_006812781.1"/>
</dbReference>
<dbReference type="Gene3D" id="1.20.1250.20">
    <property type="entry name" value="MFS general substrate transporter like domains"/>
    <property type="match status" value="2"/>
</dbReference>
<feature type="transmembrane region" description="Helical" evidence="6">
    <location>
        <begin position="15"/>
        <end position="40"/>
    </location>
</feature>
<keyword evidence="3 6" id="KW-0812">Transmembrane</keyword>
<feature type="transmembrane region" description="Helical" evidence="6">
    <location>
        <begin position="80"/>
        <end position="101"/>
    </location>
</feature>
<dbReference type="PANTHER" id="PTHR23506">
    <property type="entry name" value="GH10249P"/>
    <property type="match status" value="1"/>
</dbReference>
<dbReference type="InterPro" id="IPR036259">
    <property type="entry name" value="MFS_trans_sf"/>
</dbReference>
<comment type="subcellular location">
    <subcellularLocation>
        <location evidence="1">Membrane</location>
        <topology evidence="1">Multi-pass membrane protein</topology>
    </subcellularLocation>
</comment>
<dbReference type="PANTHER" id="PTHR23506:SF26">
    <property type="entry name" value="MFS-TYPE TRANSPORTER SLC18B1"/>
    <property type="match status" value="1"/>
</dbReference>
<accession>A0ABM0LYK3</accession>
<evidence type="ECO:0000256" key="3">
    <source>
        <dbReference type="ARBA" id="ARBA00022692"/>
    </source>
</evidence>
<name>A0ABM0LYK3_SACKO</name>
<feature type="transmembrane region" description="Helical" evidence="6">
    <location>
        <begin position="154"/>
        <end position="174"/>
    </location>
</feature>
<protein>
    <submittedName>
        <fullName evidence="8">MFS-type transporter SLC18B1-like</fullName>
    </submittedName>
</protein>
<keyword evidence="2" id="KW-0813">Transport</keyword>
<feature type="non-terminal residue" evidence="8">
    <location>
        <position position="1"/>
    </location>
</feature>
<dbReference type="Pfam" id="PF07690">
    <property type="entry name" value="MFS_1"/>
    <property type="match status" value="2"/>
</dbReference>
<organism evidence="7 8">
    <name type="scientific">Saccoglossus kowalevskii</name>
    <name type="common">Acorn worm</name>
    <dbReference type="NCBI Taxonomy" id="10224"/>
    <lineage>
        <taxon>Eukaryota</taxon>
        <taxon>Metazoa</taxon>
        <taxon>Hemichordata</taxon>
        <taxon>Enteropneusta</taxon>
        <taxon>Harrimaniidae</taxon>
        <taxon>Saccoglossus</taxon>
    </lineage>
</organism>
<evidence type="ECO:0000256" key="4">
    <source>
        <dbReference type="ARBA" id="ARBA00022989"/>
    </source>
</evidence>
<feature type="transmembrane region" description="Helical" evidence="6">
    <location>
        <begin position="186"/>
        <end position="210"/>
    </location>
</feature>
<dbReference type="InterPro" id="IPR050930">
    <property type="entry name" value="MFS_Vesicular_Transporter"/>
</dbReference>
<evidence type="ECO:0000256" key="5">
    <source>
        <dbReference type="ARBA" id="ARBA00023136"/>
    </source>
</evidence>
<evidence type="ECO:0000313" key="8">
    <source>
        <dbReference type="RefSeq" id="XP_006812844.1"/>
    </source>
</evidence>
<keyword evidence="5 6" id="KW-0472">Membrane</keyword>
<dbReference type="GeneID" id="100370150"/>
<proteinExistence type="predicted"/>
<evidence type="ECO:0000256" key="2">
    <source>
        <dbReference type="ARBA" id="ARBA00022448"/>
    </source>
</evidence>
<gene>
    <name evidence="8" type="primary">LOC100370150</name>
</gene>
<sequence>LLDEIPNDKTTAFTFWAFVIRIFEAFFSVVSVNASTAIIFHSYPLSVQSTIMGITNMFFGAGLTAGPLLGGILYDLGGYKLPFFVIGALILLSVPLNCFVVDKNIDTIRETSSVVEMFKTAPGVCFPAMARMTTGIVNSFILPILSSYLTTQGLLRWAILIGLIGISIDCFFLGPCPWFDIPNYLWLLALTLFLIGFGAAVGVIVIVDIMEKCKSNGMEETLALGALVSGVYYCAYFLGTAIGPILGGAFYALWGWGWTTTAAGFICILTSLIYAAYMIHETIREKRRKAYGDLEGQEAITKEFELNNDFGDENGKLNYGLNDENEKVPISKAYPHYTEEE</sequence>